<sequence>MAGVFFAFSGFVMSGLRRLPDQAGAAAMRSLNVTAQRPPLMIALFGTAVLCVLVAVRALGTWSQAGSGWLLTGSVLTFVGALGVTVVVNVPLNNRLNAETIAWSRFLDQWNPANHARTVLCLAGCAVLLVGLLRRL</sequence>
<dbReference type="EMBL" id="OBDY01000026">
    <property type="protein sequence ID" value="SNY64403.1"/>
    <property type="molecule type" value="Genomic_DNA"/>
</dbReference>
<feature type="transmembrane region" description="Helical" evidence="1">
    <location>
        <begin position="41"/>
        <end position="60"/>
    </location>
</feature>
<organism evidence="2 3">
    <name type="scientific">Paractinoplanes atraurantiacus</name>
    <dbReference type="NCBI Taxonomy" id="1036182"/>
    <lineage>
        <taxon>Bacteria</taxon>
        <taxon>Bacillati</taxon>
        <taxon>Actinomycetota</taxon>
        <taxon>Actinomycetes</taxon>
        <taxon>Micromonosporales</taxon>
        <taxon>Micromonosporaceae</taxon>
        <taxon>Paractinoplanes</taxon>
    </lineage>
</organism>
<dbReference type="Pfam" id="PF08592">
    <property type="entry name" value="Anthrone_oxy"/>
    <property type="match status" value="1"/>
</dbReference>
<reference evidence="2 3" key="1">
    <citation type="submission" date="2017-09" db="EMBL/GenBank/DDBJ databases">
        <authorList>
            <person name="Ehlers B."/>
            <person name="Leendertz F.H."/>
        </authorList>
    </citation>
    <scope>NUCLEOTIDE SEQUENCE [LARGE SCALE GENOMIC DNA]</scope>
    <source>
        <strain evidence="2 3">CGMCC 4.6857</strain>
    </source>
</reference>
<accession>A0A285JWI8</accession>
<evidence type="ECO:0000313" key="3">
    <source>
        <dbReference type="Proteomes" id="UP000219612"/>
    </source>
</evidence>
<keyword evidence="1" id="KW-0812">Transmembrane</keyword>
<name>A0A285JWI8_9ACTN</name>
<keyword evidence="3" id="KW-1185">Reference proteome</keyword>
<evidence type="ECO:0000313" key="2">
    <source>
        <dbReference type="EMBL" id="SNY64403.1"/>
    </source>
</evidence>
<feature type="transmembrane region" description="Helical" evidence="1">
    <location>
        <begin position="69"/>
        <end position="92"/>
    </location>
</feature>
<keyword evidence="1" id="KW-1133">Transmembrane helix</keyword>
<evidence type="ECO:0000256" key="1">
    <source>
        <dbReference type="SAM" id="Phobius"/>
    </source>
</evidence>
<feature type="transmembrane region" description="Helical" evidence="1">
    <location>
        <begin position="112"/>
        <end position="133"/>
    </location>
</feature>
<protein>
    <submittedName>
        <fullName evidence="2">Uncharacterized membrane protein</fullName>
    </submittedName>
</protein>
<dbReference type="AlphaFoldDB" id="A0A285JWI8"/>
<gene>
    <name evidence="2" type="ORF">SAMN05421748_126129</name>
</gene>
<dbReference type="Proteomes" id="UP000219612">
    <property type="component" value="Unassembled WGS sequence"/>
</dbReference>
<dbReference type="InterPro" id="IPR013901">
    <property type="entry name" value="Anthrone_oxy"/>
</dbReference>
<keyword evidence="1" id="KW-0472">Membrane</keyword>
<proteinExistence type="predicted"/>